<keyword evidence="2" id="KW-0812">Transmembrane</keyword>
<dbReference type="AlphaFoldDB" id="A0A4R2H5S7"/>
<dbReference type="Proteomes" id="UP000294508">
    <property type="component" value="Unassembled WGS sequence"/>
</dbReference>
<keyword evidence="2" id="KW-0472">Membrane</keyword>
<gene>
    <name evidence="3" type="ORF">EV652_112134</name>
</gene>
<name>A0A4R2H5S7_9ACTN</name>
<sequence>MAEDPEQLKRNIEQTRRTVGRDVDALTEKVSPTRVVGRRVDRARYGAHRFKERVMGSVESVGGTAGSAVSSVQDAGSNVGDAVGSAPDRARARTRGTPLAAGVIAFAAGWVVAAALPASTKERELAQEAKDTAMDAAGPVKEQAAQMAQEVKENLQEPAQEAVTHVKHSASQAAGEVADESRSAAQQVAGDAKDSADNVRQAGSSGR</sequence>
<protein>
    <submittedName>
        <fullName evidence="3">Uncharacterized protein DUF3618</fullName>
    </submittedName>
</protein>
<keyword evidence="2" id="KW-1133">Transmembrane helix</keyword>
<keyword evidence="4" id="KW-1185">Reference proteome</keyword>
<accession>A0A4R2H5S7</accession>
<dbReference type="EMBL" id="SLWN01000012">
    <property type="protein sequence ID" value="TCO20388.1"/>
    <property type="molecule type" value="Genomic_DNA"/>
</dbReference>
<evidence type="ECO:0000313" key="3">
    <source>
        <dbReference type="EMBL" id="TCO20388.1"/>
    </source>
</evidence>
<dbReference type="Gene3D" id="1.20.120.20">
    <property type="entry name" value="Apolipoprotein"/>
    <property type="match status" value="1"/>
</dbReference>
<evidence type="ECO:0000256" key="1">
    <source>
        <dbReference type="SAM" id="MobiDB-lite"/>
    </source>
</evidence>
<dbReference type="OrthoDB" id="3218417at2"/>
<proteinExistence type="predicted"/>
<comment type="caution">
    <text evidence="3">The sequence shown here is derived from an EMBL/GenBank/DDBJ whole genome shotgun (WGS) entry which is preliminary data.</text>
</comment>
<dbReference type="RefSeq" id="WP_132212914.1">
    <property type="nucleotide sequence ID" value="NZ_SLWN01000012.1"/>
</dbReference>
<dbReference type="InterPro" id="IPR022062">
    <property type="entry name" value="DUF3618"/>
</dbReference>
<organism evidence="3 4">
    <name type="scientific">Kribbella steppae</name>
    <dbReference type="NCBI Taxonomy" id="2512223"/>
    <lineage>
        <taxon>Bacteria</taxon>
        <taxon>Bacillati</taxon>
        <taxon>Actinomycetota</taxon>
        <taxon>Actinomycetes</taxon>
        <taxon>Propionibacteriales</taxon>
        <taxon>Kribbellaceae</taxon>
        <taxon>Kribbella</taxon>
    </lineage>
</organism>
<evidence type="ECO:0000256" key="2">
    <source>
        <dbReference type="SAM" id="Phobius"/>
    </source>
</evidence>
<reference evidence="3 4" key="1">
    <citation type="journal article" date="2015" name="Stand. Genomic Sci.">
        <title>Genomic Encyclopedia of Bacterial and Archaeal Type Strains, Phase III: the genomes of soil and plant-associated and newly described type strains.</title>
        <authorList>
            <person name="Whitman W.B."/>
            <person name="Woyke T."/>
            <person name="Klenk H.P."/>
            <person name="Zhou Y."/>
            <person name="Lilburn T.G."/>
            <person name="Beck B.J."/>
            <person name="De Vos P."/>
            <person name="Vandamme P."/>
            <person name="Eisen J.A."/>
            <person name="Garrity G."/>
            <person name="Hugenholtz P."/>
            <person name="Kyrpides N.C."/>
        </authorList>
    </citation>
    <scope>NUCLEOTIDE SEQUENCE [LARGE SCALE GENOMIC DNA]</scope>
    <source>
        <strain evidence="3 4">VKM Ac-2572</strain>
    </source>
</reference>
<evidence type="ECO:0000313" key="4">
    <source>
        <dbReference type="Proteomes" id="UP000294508"/>
    </source>
</evidence>
<feature type="region of interest" description="Disordered" evidence="1">
    <location>
        <begin position="126"/>
        <end position="207"/>
    </location>
</feature>
<dbReference type="Pfam" id="PF12277">
    <property type="entry name" value="DUF3618"/>
    <property type="match status" value="1"/>
</dbReference>
<feature type="transmembrane region" description="Helical" evidence="2">
    <location>
        <begin position="99"/>
        <end position="118"/>
    </location>
</feature>